<dbReference type="InterPro" id="IPR023214">
    <property type="entry name" value="HAD_sf"/>
</dbReference>
<proteinExistence type="predicted"/>
<dbReference type="InterPro" id="IPR006379">
    <property type="entry name" value="HAD-SF_hydro_IIB"/>
</dbReference>
<dbReference type="InterPro" id="IPR000150">
    <property type="entry name" value="Cof"/>
</dbReference>
<dbReference type="SUPFAM" id="SSF56784">
    <property type="entry name" value="HAD-like"/>
    <property type="match status" value="1"/>
</dbReference>
<dbReference type="CDD" id="cd07516">
    <property type="entry name" value="HAD_Pase"/>
    <property type="match status" value="1"/>
</dbReference>
<dbReference type="InterPro" id="IPR036412">
    <property type="entry name" value="HAD-like_sf"/>
</dbReference>
<reference evidence="1" key="1">
    <citation type="submission" date="2019-01" db="EMBL/GenBank/DDBJ databases">
        <title>Oenococcus sicerae UCMA17102.</title>
        <authorList>
            <person name="Cousin F.J."/>
            <person name="Le Guellec R."/>
            <person name="Cretenet M."/>
        </authorList>
    </citation>
    <scope>NUCLEOTIDE SEQUENCE</scope>
    <source>
        <strain evidence="1">UCMA17102</strain>
    </source>
</reference>
<dbReference type="GO" id="GO:0005829">
    <property type="term" value="C:cytosol"/>
    <property type="evidence" value="ECO:0007669"/>
    <property type="project" value="TreeGrafter"/>
</dbReference>
<dbReference type="SFLD" id="SFLDG01140">
    <property type="entry name" value="C2.B:_Phosphomannomutase_and_P"/>
    <property type="match status" value="1"/>
</dbReference>
<evidence type="ECO:0000313" key="1">
    <source>
        <dbReference type="EMBL" id="MDN6901057.1"/>
    </source>
</evidence>
<dbReference type="EMBL" id="SDWY01000005">
    <property type="protein sequence ID" value="MDN6901057.1"/>
    <property type="molecule type" value="Genomic_DNA"/>
</dbReference>
<name>A0AAJ1VR83_9LACO</name>
<dbReference type="GO" id="GO:0016791">
    <property type="term" value="F:phosphatase activity"/>
    <property type="evidence" value="ECO:0007669"/>
    <property type="project" value="TreeGrafter"/>
</dbReference>
<comment type="caution">
    <text evidence="1">The sequence shown here is derived from an EMBL/GenBank/DDBJ whole genome shotgun (WGS) entry which is preliminary data.</text>
</comment>
<organism evidence="1 2">
    <name type="scientific">Oenococcus sicerae</name>
    <dbReference type="NCBI Taxonomy" id="2203724"/>
    <lineage>
        <taxon>Bacteria</taxon>
        <taxon>Bacillati</taxon>
        <taxon>Bacillota</taxon>
        <taxon>Bacilli</taxon>
        <taxon>Lactobacillales</taxon>
        <taxon>Lactobacillaceae</taxon>
        <taxon>Oenococcus</taxon>
    </lineage>
</organism>
<dbReference type="Pfam" id="PF08282">
    <property type="entry name" value="Hydrolase_3"/>
    <property type="match status" value="1"/>
</dbReference>
<sequence length="267" mass="29839">MDIKLIALDLDNTLLNADSLLSIRNRETLKKLHQRGLKVVLTTGRPIKGILPFIDQLNLKEVEDYSINFNGGVIQNNLSKKIISSKFLTKDMMKPINNLANQMRFPLDGITIDRAYSVIDVKKSGYQSFIGKLMAFTDVEFADLPDDQHYFKFVSQTEPAQVAEIQAETKNLPNFTIVKSRPNLLEFLPRGVNKSFGLSKLLAHFGWSFDNVMAFGDEENDLPMIKSAGIGVAMGNASAEVKAVSNAVTKRNTEDGVAVYLEKYFDL</sequence>
<dbReference type="Gene3D" id="3.40.50.1000">
    <property type="entry name" value="HAD superfamily/HAD-like"/>
    <property type="match status" value="1"/>
</dbReference>
<dbReference type="SFLD" id="SFLDS00003">
    <property type="entry name" value="Haloacid_Dehalogenase"/>
    <property type="match status" value="1"/>
</dbReference>
<gene>
    <name evidence="1" type="ORF">EVC35_08665</name>
</gene>
<dbReference type="NCBIfam" id="TIGR00099">
    <property type="entry name" value="Cof-subfamily"/>
    <property type="match status" value="1"/>
</dbReference>
<dbReference type="PANTHER" id="PTHR10000">
    <property type="entry name" value="PHOSPHOSERINE PHOSPHATASE"/>
    <property type="match status" value="1"/>
</dbReference>
<dbReference type="PANTHER" id="PTHR10000:SF8">
    <property type="entry name" value="HAD SUPERFAMILY HYDROLASE-LIKE, TYPE 3"/>
    <property type="match status" value="1"/>
</dbReference>
<evidence type="ECO:0000313" key="2">
    <source>
        <dbReference type="Proteomes" id="UP001167919"/>
    </source>
</evidence>
<dbReference type="SFLD" id="SFLDG01144">
    <property type="entry name" value="C2.B.4:_PGP_Like"/>
    <property type="match status" value="1"/>
</dbReference>
<dbReference type="AlphaFoldDB" id="A0AAJ1VR83"/>
<accession>A0AAJ1VR83</accession>
<protein>
    <submittedName>
        <fullName evidence="1">HAD family phosphatase</fullName>
    </submittedName>
</protein>
<dbReference type="GO" id="GO:0000287">
    <property type="term" value="F:magnesium ion binding"/>
    <property type="evidence" value="ECO:0007669"/>
    <property type="project" value="TreeGrafter"/>
</dbReference>
<dbReference type="Proteomes" id="UP001167919">
    <property type="component" value="Unassembled WGS sequence"/>
</dbReference>
<dbReference type="Gene3D" id="3.30.1240.10">
    <property type="match status" value="1"/>
</dbReference>
<dbReference type="NCBIfam" id="TIGR01484">
    <property type="entry name" value="HAD-SF-IIB"/>
    <property type="match status" value="1"/>
</dbReference>
<dbReference type="RefSeq" id="WP_301711519.1">
    <property type="nucleotide sequence ID" value="NZ_SDWY01000005.1"/>
</dbReference>